<comment type="caution">
    <text evidence="1">The sequence shown here is derived from an EMBL/GenBank/DDBJ whole genome shotgun (WGS) entry which is preliminary data.</text>
</comment>
<dbReference type="Proteomes" id="UP000886595">
    <property type="component" value="Unassembled WGS sequence"/>
</dbReference>
<dbReference type="AlphaFoldDB" id="A0A8X7WGK2"/>
<evidence type="ECO:0000313" key="1">
    <source>
        <dbReference type="EMBL" id="KAG2329806.1"/>
    </source>
</evidence>
<dbReference type="EMBL" id="JAAMPC010000001">
    <property type="protein sequence ID" value="KAG2329806.1"/>
    <property type="molecule type" value="Genomic_DNA"/>
</dbReference>
<proteinExistence type="predicted"/>
<accession>A0A8X7WGK2</accession>
<reference evidence="1 2" key="1">
    <citation type="submission" date="2020-02" db="EMBL/GenBank/DDBJ databases">
        <authorList>
            <person name="Ma Q."/>
            <person name="Huang Y."/>
            <person name="Song X."/>
            <person name="Pei D."/>
        </authorList>
    </citation>
    <scope>NUCLEOTIDE SEQUENCE [LARGE SCALE GENOMIC DNA]</scope>
    <source>
        <strain evidence="1">Sxm20200214</strain>
        <tissue evidence="1">Leaf</tissue>
    </source>
</reference>
<gene>
    <name evidence="1" type="ORF">Bca52824_000986</name>
</gene>
<evidence type="ECO:0000313" key="2">
    <source>
        <dbReference type="Proteomes" id="UP000886595"/>
    </source>
</evidence>
<keyword evidence="2" id="KW-1185">Reference proteome</keyword>
<name>A0A8X7WGK2_BRACI</name>
<organism evidence="1 2">
    <name type="scientific">Brassica carinata</name>
    <name type="common">Ethiopian mustard</name>
    <name type="synonym">Abyssinian cabbage</name>
    <dbReference type="NCBI Taxonomy" id="52824"/>
    <lineage>
        <taxon>Eukaryota</taxon>
        <taxon>Viridiplantae</taxon>
        <taxon>Streptophyta</taxon>
        <taxon>Embryophyta</taxon>
        <taxon>Tracheophyta</taxon>
        <taxon>Spermatophyta</taxon>
        <taxon>Magnoliopsida</taxon>
        <taxon>eudicotyledons</taxon>
        <taxon>Gunneridae</taxon>
        <taxon>Pentapetalae</taxon>
        <taxon>rosids</taxon>
        <taxon>malvids</taxon>
        <taxon>Brassicales</taxon>
        <taxon>Brassicaceae</taxon>
        <taxon>Brassiceae</taxon>
        <taxon>Brassica</taxon>
    </lineage>
</organism>
<sequence>MVRQLYPPRAHRRDQAHELSVQDIDSAASSLPCFETTMNRHHLRHEASPPLLLFSHHKAISSSRAILLRRVSGSPLVVVA</sequence>
<protein>
    <submittedName>
        <fullName evidence="1">Uncharacterized protein</fullName>
    </submittedName>
</protein>